<dbReference type="InParanoid" id="B9TK58"/>
<dbReference type="Proteomes" id="UP000008311">
    <property type="component" value="Unassembled WGS sequence"/>
</dbReference>
<dbReference type="EMBL" id="EQ984747">
    <property type="protein sequence ID" value="EEF23756.1"/>
    <property type="molecule type" value="Genomic_DNA"/>
</dbReference>
<evidence type="ECO:0000313" key="1">
    <source>
        <dbReference type="EMBL" id="EEF23756.1"/>
    </source>
</evidence>
<accession>B9TK58</accession>
<gene>
    <name evidence="1" type="ORF">RCOM_1857740</name>
</gene>
<protein>
    <submittedName>
        <fullName evidence="1">Uncharacterized protein</fullName>
    </submittedName>
</protein>
<keyword evidence="2" id="KW-1185">Reference proteome</keyword>
<organism evidence="1 2">
    <name type="scientific">Ricinus communis</name>
    <name type="common">Castor bean</name>
    <dbReference type="NCBI Taxonomy" id="3988"/>
    <lineage>
        <taxon>Eukaryota</taxon>
        <taxon>Viridiplantae</taxon>
        <taxon>Streptophyta</taxon>
        <taxon>Embryophyta</taxon>
        <taxon>Tracheophyta</taxon>
        <taxon>Spermatophyta</taxon>
        <taxon>Magnoliopsida</taxon>
        <taxon>eudicotyledons</taxon>
        <taxon>Gunneridae</taxon>
        <taxon>Pentapetalae</taxon>
        <taxon>rosids</taxon>
        <taxon>fabids</taxon>
        <taxon>Malpighiales</taxon>
        <taxon>Euphorbiaceae</taxon>
        <taxon>Acalyphoideae</taxon>
        <taxon>Acalypheae</taxon>
        <taxon>Ricinus</taxon>
    </lineage>
</organism>
<evidence type="ECO:0000313" key="2">
    <source>
        <dbReference type="Proteomes" id="UP000008311"/>
    </source>
</evidence>
<dbReference type="AlphaFoldDB" id="B9TK58"/>
<sequence>MFVAAHRHAQRVGQQRLQAGHRARLVGQHAGVAQQGAGVDRCAGARALAPQPRQHRPFVEADQLEQDAFQRRRAGPRQRQPAPLARTVEVRHQPVMEDVEKLARVVVAAVAVGQALRAPLHQRGVWRRQGAIGAGQAHERDFQLHAAVRVRAAGVHHIGSREAVSDTAAERHRLGQRIAAGTDFLRIGPRQFQQPHGLEEVERARMAQHMRGGRA</sequence>
<reference evidence="2" key="1">
    <citation type="journal article" date="2010" name="Nat. Biotechnol.">
        <title>Draft genome sequence of the oilseed species Ricinus communis.</title>
        <authorList>
            <person name="Chan A.P."/>
            <person name="Crabtree J."/>
            <person name="Zhao Q."/>
            <person name="Lorenzi H."/>
            <person name="Orvis J."/>
            <person name="Puiu D."/>
            <person name="Melake-Berhan A."/>
            <person name="Jones K.M."/>
            <person name="Redman J."/>
            <person name="Chen G."/>
            <person name="Cahoon E.B."/>
            <person name="Gedil M."/>
            <person name="Stanke M."/>
            <person name="Haas B.J."/>
            <person name="Wortman J.R."/>
            <person name="Fraser-Liggett C.M."/>
            <person name="Ravel J."/>
            <person name="Rabinowicz P.D."/>
        </authorList>
    </citation>
    <scope>NUCLEOTIDE SEQUENCE [LARGE SCALE GENOMIC DNA]</scope>
    <source>
        <strain evidence="2">cv. Hale</strain>
    </source>
</reference>
<proteinExistence type="predicted"/>
<name>B9TK58_RICCO</name>